<feature type="region of interest" description="Disordered" evidence="1">
    <location>
        <begin position="467"/>
        <end position="496"/>
    </location>
</feature>
<dbReference type="Pfam" id="PF05133">
    <property type="entry name" value="SPP1_portal"/>
    <property type="match status" value="1"/>
</dbReference>
<dbReference type="eggNOG" id="ENOG502Z839">
    <property type="taxonomic scope" value="Bacteria"/>
</dbReference>
<proteinExistence type="predicted"/>
<dbReference type="RefSeq" id="WP_035121192.1">
    <property type="nucleotide sequence ID" value="NZ_JRNE01000040.1"/>
</dbReference>
<dbReference type="InterPro" id="IPR021145">
    <property type="entry name" value="Portal_protein_SPP1_Gp6-like"/>
</dbReference>
<dbReference type="EMBL" id="JRNE01000040">
    <property type="protein sequence ID" value="KGF17370.1"/>
    <property type="molecule type" value="Genomic_DNA"/>
</dbReference>
<evidence type="ECO:0000313" key="3">
    <source>
        <dbReference type="Proteomes" id="UP000029548"/>
    </source>
</evidence>
<comment type="caution">
    <text evidence="2">The sequence shown here is derived from an EMBL/GenBank/DDBJ whole genome shotgun (WGS) entry which is preliminary data.</text>
</comment>
<reference evidence="2 3" key="1">
    <citation type="submission" date="2014-07" db="EMBL/GenBank/DDBJ databases">
        <authorList>
            <person name="McCorrison J."/>
            <person name="Sanka R."/>
            <person name="Torralba M."/>
            <person name="Gillis M."/>
            <person name="Haft D.H."/>
            <person name="Methe B."/>
            <person name="Sutton G."/>
            <person name="Nelson K.E."/>
        </authorList>
    </citation>
    <scope>NUCLEOTIDE SEQUENCE [LARGE SCALE GENOMIC DNA]</scope>
    <source>
        <strain evidence="2 3">DNF00450</strain>
    </source>
</reference>
<accession>A0A095Y4M4</accession>
<gene>
    <name evidence="2" type="ORF">HMPREF1650_04190</name>
</gene>
<name>A0A095Y4M4_9CORY</name>
<sequence length="496" mass="54383">MNQWPDDLAVMMRQLVGQITQHEKTNKLKELFYRGSPPVRNMGIAIPENLVSVTPAAGWPAILVDSIAERIDFLGFSATGGHGEVLAEITRMSGLRTEFPKAVTDSLVYGVGFLEIRPRVVGGMVRAVARAVDPMSATFRWNDEGTEVAAGLVVKHTEDGQMLRTLYLPDETWWEVPTGERGKVEVRHEVHGRGIAGLVPILNRVRSGHARGHSEITPAVQYLTEHGVRTLLGMEYNREIYTAPGRHVEDAYPETVGMSEEASQRENRRAAWNASMSSFTVFPPTEVVDEDGNVTVRTPKVGQFTASSPGPYIDELKMVTQMLAAEGGIPAEYLGFVTDNPSSAEAIQAREFKLVKKSELKNRQQVPTLVGRVAPLMWHIVFGEPMAEEEQSDLDVLFRNPAMPTLAAAADAWTKAAGAGLVPGRSAVGYELMGFTPEQIRRIEADWARDTSRALVGDLADRAAKARAESTRVEQLKQQTQVEGVAWDADDAADDG</sequence>
<evidence type="ECO:0008006" key="4">
    <source>
        <dbReference type="Google" id="ProtNLM"/>
    </source>
</evidence>
<evidence type="ECO:0000256" key="1">
    <source>
        <dbReference type="SAM" id="MobiDB-lite"/>
    </source>
</evidence>
<protein>
    <recommendedName>
        <fullName evidence="4">Portal protein</fullName>
    </recommendedName>
</protein>
<evidence type="ECO:0000313" key="2">
    <source>
        <dbReference type="EMBL" id="KGF17370.1"/>
    </source>
</evidence>
<organism evidence="2 3">
    <name type="scientific">Corynebacterium freneyi DNF00450</name>
    <dbReference type="NCBI Taxonomy" id="1287475"/>
    <lineage>
        <taxon>Bacteria</taxon>
        <taxon>Bacillati</taxon>
        <taxon>Actinomycetota</taxon>
        <taxon>Actinomycetes</taxon>
        <taxon>Mycobacteriales</taxon>
        <taxon>Corynebacteriaceae</taxon>
        <taxon>Corynebacterium</taxon>
    </lineage>
</organism>
<dbReference type="AlphaFoldDB" id="A0A095Y4M4"/>
<dbReference type="Proteomes" id="UP000029548">
    <property type="component" value="Unassembled WGS sequence"/>
</dbReference>